<name>A0A182IZT6_ANOAO</name>
<reference evidence="3" key="1">
    <citation type="submission" date="2022-08" db="UniProtKB">
        <authorList>
            <consortium name="EnsemblMetazoa"/>
        </authorList>
    </citation>
    <scope>IDENTIFICATION</scope>
    <source>
        <strain evidence="3">EBRO</strain>
    </source>
</reference>
<organism evidence="3">
    <name type="scientific">Anopheles atroparvus</name>
    <name type="common">European mosquito</name>
    <dbReference type="NCBI Taxonomy" id="41427"/>
    <lineage>
        <taxon>Eukaryota</taxon>
        <taxon>Metazoa</taxon>
        <taxon>Ecdysozoa</taxon>
        <taxon>Arthropoda</taxon>
        <taxon>Hexapoda</taxon>
        <taxon>Insecta</taxon>
        <taxon>Pterygota</taxon>
        <taxon>Neoptera</taxon>
        <taxon>Endopterygota</taxon>
        <taxon>Diptera</taxon>
        <taxon>Nematocera</taxon>
        <taxon>Culicoidea</taxon>
        <taxon>Culicidae</taxon>
        <taxon>Anophelinae</taxon>
        <taxon>Anopheles</taxon>
    </lineage>
</organism>
<dbReference type="EnsemblMetazoa" id="AATE008620-RA">
    <property type="protein sequence ID" value="AATE008620-PA.1"/>
    <property type="gene ID" value="AATE008620"/>
</dbReference>
<dbReference type="STRING" id="41427.A0A182IZT6"/>
<protein>
    <submittedName>
        <fullName evidence="3">Uncharacterized protein</fullName>
    </submittedName>
</protein>
<dbReference type="Pfam" id="PF03577">
    <property type="entry name" value="Peptidase_C69"/>
    <property type="match status" value="1"/>
</dbReference>
<dbReference type="GO" id="GO:0016805">
    <property type="term" value="F:dipeptidase activity"/>
    <property type="evidence" value="ECO:0007669"/>
    <property type="project" value="InterPro"/>
</dbReference>
<sequence length="433" mass="46192">MDKHDDCKHLDRMGHLSESEQNEKGESETAIACESKWKRDGRRPLTNQTRRQFSESSSPSERKMSANGGETFVVLPPCTESSRKQIIFGRNGTGSAEQVSEVIFVPANPESETVSLPSGCEIEGVASFAAILNKPAGTWGAESGSNEKAVTIALSYSEGPVVDGKVSALDLVRLGLARSDSASGAIDTLGALVEKHAPEDRNALKAAFVVCDPAAVWLLNVAGKLWAAQQVQESSIALAATGFTIGSAFDRSTEGLAAKAQEAGAWDGAGDFSFSDALGGSPASAATRSWPLHEPGAEGAFGLKQMFECLRAVDPSAPTGPSQVSVLTAEGVLACHWFTATPQVEESVFKPFIFTPGAKISPLTRVPEGESQTLLHRLHSNRKWELVGSLLSSLEATCMDEVNRFLSEHSGEACQELDELMKDCVEAEVKFYR</sequence>
<evidence type="ECO:0000256" key="2">
    <source>
        <dbReference type="SAM" id="MobiDB-lite"/>
    </source>
</evidence>
<dbReference type="GO" id="GO:0070004">
    <property type="term" value="F:cysteine-type exopeptidase activity"/>
    <property type="evidence" value="ECO:0007669"/>
    <property type="project" value="InterPro"/>
</dbReference>
<dbReference type="GO" id="GO:0006508">
    <property type="term" value="P:proteolysis"/>
    <property type="evidence" value="ECO:0007669"/>
    <property type="project" value="InterPro"/>
</dbReference>
<feature type="region of interest" description="Disordered" evidence="2">
    <location>
        <begin position="1"/>
        <end position="69"/>
    </location>
</feature>
<evidence type="ECO:0000256" key="1">
    <source>
        <dbReference type="ARBA" id="ARBA00005705"/>
    </source>
</evidence>
<accession>A0A182IZT6</accession>
<comment type="similarity">
    <text evidence="1">Belongs to the peptidase C69 family. Secernin subfamily.</text>
</comment>
<dbReference type="PANTHER" id="PTHR12994:SF17">
    <property type="entry name" value="LD30995P"/>
    <property type="match status" value="1"/>
</dbReference>
<dbReference type="InterPro" id="IPR005322">
    <property type="entry name" value="Peptidase_C69"/>
</dbReference>
<feature type="compositionally biased region" description="Basic and acidic residues" evidence="2">
    <location>
        <begin position="1"/>
        <end position="27"/>
    </location>
</feature>
<evidence type="ECO:0000313" key="3">
    <source>
        <dbReference type="EnsemblMetazoa" id="AATE008620-PA.1"/>
    </source>
</evidence>
<dbReference type="PANTHER" id="PTHR12994">
    <property type="entry name" value="SECERNIN"/>
    <property type="match status" value="1"/>
</dbReference>
<dbReference type="VEuPathDB" id="VectorBase:AATE008620"/>
<dbReference type="AlphaFoldDB" id="A0A182IZT6"/>
<proteinExistence type="inferred from homology"/>